<evidence type="ECO:0000313" key="3">
    <source>
        <dbReference type="Proteomes" id="UP000014541"/>
    </source>
</evidence>
<gene>
    <name evidence="2" type="ORF">HMPREF9194_02303</name>
</gene>
<dbReference type="PATRIC" id="fig|1125699.3.peg.2319"/>
<dbReference type="AlphaFoldDB" id="S3K110"/>
<dbReference type="Proteomes" id="UP000014541">
    <property type="component" value="Unassembled WGS sequence"/>
</dbReference>
<name>S3K110_TREMA</name>
<evidence type="ECO:0000313" key="2">
    <source>
        <dbReference type="EMBL" id="EPF31948.1"/>
    </source>
</evidence>
<protein>
    <recommendedName>
        <fullName evidence="1">TfoX N-terminal domain-containing protein</fullName>
    </recommendedName>
</protein>
<keyword evidence="3" id="KW-1185">Reference proteome</keyword>
<dbReference type="RefSeq" id="WP_016526554.1">
    <property type="nucleotide sequence ID" value="NZ_KE332518.1"/>
</dbReference>
<dbReference type="InterPro" id="IPR007076">
    <property type="entry name" value="TfoX_N"/>
</dbReference>
<accession>S3K110</accession>
<organism evidence="2 3">
    <name type="scientific">Treponema maltophilum ATCC 51939</name>
    <dbReference type="NCBI Taxonomy" id="1125699"/>
    <lineage>
        <taxon>Bacteria</taxon>
        <taxon>Pseudomonadati</taxon>
        <taxon>Spirochaetota</taxon>
        <taxon>Spirochaetia</taxon>
        <taxon>Spirochaetales</taxon>
        <taxon>Treponemataceae</taxon>
        <taxon>Treponema</taxon>
    </lineage>
</organism>
<sequence>MASSKTYLDFILEQLSELQDIRYRAMMGEFIIYYRDKIVGGIYDDRLLVKAIPSAIAYMPNASYELPYQGAKEMLLVDEVDDKAFITGLFNAMYDELPAPKKKRGNEKHGVLTTTAYFLFSQ</sequence>
<dbReference type="OrthoDB" id="9803291at2"/>
<dbReference type="HOGENOM" id="CLU_151771_1_0_12"/>
<feature type="domain" description="TfoX N-terminal" evidence="1">
    <location>
        <begin position="13"/>
        <end position="73"/>
    </location>
</feature>
<reference evidence="2 3" key="1">
    <citation type="submission" date="2013-04" db="EMBL/GenBank/DDBJ databases">
        <title>The Genome Sequence of Treponema maltophilum ATCC 51939.</title>
        <authorList>
            <consortium name="The Broad Institute Genomics Platform"/>
            <person name="Earl A."/>
            <person name="Ward D."/>
            <person name="Feldgarden M."/>
            <person name="Gevers D."/>
            <person name="Leonetti C."/>
            <person name="Blanton J.M."/>
            <person name="Dewhirst F.E."/>
            <person name="Izard J."/>
            <person name="Walker B."/>
            <person name="Young S."/>
            <person name="Zeng Q."/>
            <person name="Gargeya S."/>
            <person name="Fitzgerald M."/>
            <person name="Haas B."/>
            <person name="Abouelleil A."/>
            <person name="Allen A.W."/>
            <person name="Alvarado L."/>
            <person name="Arachchi H.M."/>
            <person name="Berlin A.M."/>
            <person name="Chapman S.B."/>
            <person name="Gainer-Dewar J."/>
            <person name="Goldberg J."/>
            <person name="Griggs A."/>
            <person name="Gujja S."/>
            <person name="Hansen M."/>
            <person name="Howarth C."/>
            <person name="Imamovic A."/>
            <person name="Ireland A."/>
            <person name="Larimer J."/>
            <person name="McCowan C."/>
            <person name="Murphy C."/>
            <person name="Pearson M."/>
            <person name="Poon T.W."/>
            <person name="Priest M."/>
            <person name="Roberts A."/>
            <person name="Saif S."/>
            <person name="Shea T."/>
            <person name="Sisk P."/>
            <person name="Sykes S."/>
            <person name="Wortman J."/>
            <person name="Nusbaum C."/>
            <person name="Birren B."/>
        </authorList>
    </citation>
    <scope>NUCLEOTIDE SEQUENCE [LARGE SCALE GENOMIC DNA]</scope>
    <source>
        <strain evidence="2 3">ATCC 51939</strain>
    </source>
</reference>
<evidence type="ECO:0000259" key="1">
    <source>
        <dbReference type="Pfam" id="PF04993"/>
    </source>
</evidence>
<dbReference type="Pfam" id="PF04993">
    <property type="entry name" value="TfoX_N"/>
    <property type="match status" value="1"/>
</dbReference>
<dbReference type="EMBL" id="ATFF01000006">
    <property type="protein sequence ID" value="EPF31948.1"/>
    <property type="molecule type" value="Genomic_DNA"/>
</dbReference>
<dbReference type="STRING" id="1125699.HMPREF9194_02303"/>
<comment type="caution">
    <text evidence="2">The sequence shown here is derived from an EMBL/GenBank/DDBJ whole genome shotgun (WGS) entry which is preliminary data.</text>
</comment>
<dbReference type="Gene3D" id="3.30.1460.30">
    <property type="entry name" value="YgaC/TfoX-N like chaperone"/>
    <property type="match status" value="1"/>
</dbReference>
<dbReference type="eggNOG" id="COG3070">
    <property type="taxonomic scope" value="Bacteria"/>
</dbReference>
<proteinExistence type="predicted"/>
<dbReference type="SUPFAM" id="SSF159894">
    <property type="entry name" value="YgaC/TfoX-N like"/>
    <property type="match status" value="1"/>
</dbReference>